<dbReference type="SUPFAM" id="SSF53649">
    <property type="entry name" value="Alkaline phosphatase-like"/>
    <property type="match status" value="1"/>
</dbReference>
<protein>
    <submittedName>
        <fullName evidence="1">Secreted protein containing DUF1501</fullName>
    </submittedName>
</protein>
<gene>
    <name evidence="1" type="ORF">RMSM_04712</name>
</gene>
<dbReference type="PATRIC" id="fig|1265738.3.peg.4734"/>
<dbReference type="RefSeq" id="WP_008701301.1">
    <property type="nucleotide sequence ID" value="NZ_ANOG01000676.1"/>
</dbReference>
<dbReference type="InterPro" id="IPR010869">
    <property type="entry name" value="DUF1501"/>
</dbReference>
<keyword evidence="2" id="KW-1185">Reference proteome</keyword>
<dbReference type="PANTHER" id="PTHR43737">
    <property type="entry name" value="BLL7424 PROTEIN"/>
    <property type="match status" value="1"/>
</dbReference>
<sequence>MMNFTASDRLCSRQAHFSRRTLLGAGASGMFLSQLAHSLAMADELGVTDPSRPLSVILLWLEGGPSQLETFDPHPGTAIGGDSKAIKTSAAGIQIADTLPRLAEQMHLASLVRSVTGKEGDHQRAVYNVKTGFRPDPTLIHPSIGAVLCETDPSDSDIPRHISILPGRSPSRGGYLGGAYDAFKIGDPAGPVPDIRRSVKQDRYDKRIDDLYNVVEKEFRRGRIAELEKKRTLHVTATDAALRMMSSEQLSAFDVSKESQATLAAFGDTPFGRGCLAASRLIEAGARCVEVTLGGWDSHVNNHSLQSSACESLDPAIASLLVRLQDHDLLENTLVVCGGEFGRTPTINPAGGRDHWPHGFSTLLAGCGIRGGQVFGETSPNPKLDSKNPTRDVADATTVADLHATILAALGVPFAEEVYTPIGRPMKRSEGTPIRSLLS</sequence>
<dbReference type="EMBL" id="ANOG01000676">
    <property type="protein sequence ID" value="EMI18381.1"/>
    <property type="molecule type" value="Genomic_DNA"/>
</dbReference>
<reference evidence="1 2" key="1">
    <citation type="journal article" date="2013" name="Mar. Genomics">
        <title>Expression of sulfatases in Rhodopirellula baltica and the diversity of sulfatases in the genus Rhodopirellula.</title>
        <authorList>
            <person name="Wegner C.E."/>
            <person name="Richter-Heitmann T."/>
            <person name="Klindworth A."/>
            <person name="Klockow C."/>
            <person name="Richter M."/>
            <person name="Achstetter T."/>
            <person name="Glockner F.O."/>
            <person name="Harder J."/>
        </authorList>
    </citation>
    <scope>NUCLEOTIDE SEQUENCE [LARGE SCALE GENOMIC DNA]</scope>
    <source>
        <strain evidence="1 2">SM1</strain>
    </source>
</reference>
<dbReference type="Proteomes" id="UP000011991">
    <property type="component" value="Unassembled WGS sequence"/>
</dbReference>
<organism evidence="1 2">
    <name type="scientific">Rhodopirellula maiorica SM1</name>
    <dbReference type="NCBI Taxonomy" id="1265738"/>
    <lineage>
        <taxon>Bacteria</taxon>
        <taxon>Pseudomonadati</taxon>
        <taxon>Planctomycetota</taxon>
        <taxon>Planctomycetia</taxon>
        <taxon>Pirellulales</taxon>
        <taxon>Pirellulaceae</taxon>
        <taxon>Novipirellula</taxon>
    </lineage>
</organism>
<comment type="caution">
    <text evidence="1">The sequence shown here is derived from an EMBL/GenBank/DDBJ whole genome shotgun (WGS) entry which is preliminary data.</text>
</comment>
<proteinExistence type="predicted"/>
<dbReference type="AlphaFoldDB" id="M5RGW8"/>
<dbReference type="InterPro" id="IPR017850">
    <property type="entry name" value="Alkaline_phosphatase_core_sf"/>
</dbReference>
<name>M5RGW8_9BACT</name>
<evidence type="ECO:0000313" key="1">
    <source>
        <dbReference type="EMBL" id="EMI18381.1"/>
    </source>
</evidence>
<dbReference type="Pfam" id="PF07394">
    <property type="entry name" value="DUF1501"/>
    <property type="match status" value="1"/>
</dbReference>
<accession>M5RGW8</accession>
<dbReference type="PANTHER" id="PTHR43737:SF1">
    <property type="entry name" value="DUF1501 DOMAIN-CONTAINING PROTEIN"/>
    <property type="match status" value="1"/>
</dbReference>
<evidence type="ECO:0000313" key="2">
    <source>
        <dbReference type="Proteomes" id="UP000011991"/>
    </source>
</evidence>